<name>A0A1M4Z006_9FLAO</name>
<gene>
    <name evidence="1" type="ORF">SAMN05444408_10924</name>
</gene>
<protein>
    <submittedName>
        <fullName evidence="1">Uncharacterized protein</fullName>
    </submittedName>
</protein>
<reference evidence="2" key="1">
    <citation type="submission" date="2016-11" db="EMBL/GenBank/DDBJ databases">
        <authorList>
            <person name="Varghese N."/>
            <person name="Submissions S."/>
        </authorList>
    </citation>
    <scope>NUCLEOTIDE SEQUENCE [LARGE SCALE GENOMIC DNA]</scope>
    <source>
        <strain evidence="2">DSM 26898</strain>
    </source>
</reference>
<keyword evidence="2" id="KW-1185">Reference proteome</keyword>
<accession>A0A1M4Z006</accession>
<sequence length="246" mass="28610">MNIFNRNQFDVAVAEWTNCCSDYQKIQSLIPTNYVFTFDSEQVTWLKNYNDYNEFCAEIGVFNGQLVAILCPMDANGQKLIVDAFPYSILSELKGDLRLVETEQYKVIKNAILSKDLQRIDYDSDTYFPISNKPMLEQDVALEAIESWRNDAMTWFYRECSEFKGSRIFRKFYVPSEDLIASKPGLYKIVCSFGLKFSQVYQRMLPTLIFISFYQDLQNSGSIDSTSNTYDWSQPCPPLCPFNYNN</sequence>
<dbReference type="RefSeq" id="WP_072885092.1">
    <property type="nucleotide sequence ID" value="NZ_FQVO01000009.1"/>
</dbReference>
<dbReference type="AlphaFoldDB" id="A0A1M4Z006"/>
<proteinExistence type="predicted"/>
<dbReference type="STRING" id="1302685.SAMN05444408_10924"/>
<dbReference type="OrthoDB" id="714053at2"/>
<dbReference type="Proteomes" id="UP000184236">
    <property type="component" value="Unassembled WGS sequence"/>
</dbReference>
<evidence type="ECO:0000313" key="1">
    <source>
        <dbReference type="EMBL" id="SHF11320.1"/>
    </source>
</evidence>
<dbReference type="EMBL" id="FQVO01000009">
    <property type="protein sequence ID" value="SHF11320.1"/>
    <property type="molecule type" value="Genomic_DNA"/>
</dbReference>
<organism evidence="1 2">
    <name type="scientific">Chryseobacterium takakiae</name>
    <dbReference type="NCBI Taxonomy" id="1302685"/>
    <lineage>
        <taxon>Bacteria</taxon>
        <taxon>Pseudomonadati</taxon>
        <taxon>Bacteroidota</taxon>
        <taxon>Flavobacteriia</taxon>
        <taxon>Flavobacteriales</taxon>
        <taxon>Weeksellaceae</taxon>
        <taxon>Chryseobacterium group</taxon>
        <taxon>Chryseobacterium</taxon>
    </lineage>
</organism>
<evidence type="ECO:0000313" key="2">
    <source>
        <dbReference type="Proteomes" id="UP000184236"/>
    </source>
</evidence>